<organism evidence="2 3">
    <name type="scientific">Psychrosphaera ytuae</name>
    <dbReference type="NCBI Taxonomy" id="2820710"/>
    <lineage>
        <taxon>Bacteria</taxon>
        <taxon>Pseudomonadati</taxon>
        <taxon>Pseudomonadota</taxon>
        <taxon>Gammaproteobacteria</taxon>
        <taxon>Alteromonadales</taxon>
        <taxon>Pseudoalteromonadaceae</taxon>
        <taxon>Psychrosphaera</taxon>
    </lineage>
</organism>
<dbReference type="EMBL" id="CP072110">
    <property type="protein sequence ID" value="QTH63613.1"/>
    <property type="molecule type" value="Genomic_DNA"/>
</dbReference>
<dbReference type="Pfam" id="PF01928">
    <property type="entry name" value="CYTH"/>
    <property type="match status" value="1"/>
</dbReference>
<evidence type="ECO:0000259" key="1">
    <source>
        <dbReference type="PROSITE" id="PS51707"/>
    </source>
</evidence>
<dbReference type="GO" id="GO:0046872">
    <property type="term" value="F:metal ion binding"/>
    <property type="evidence" value="ECO:0007669"/>
    <property type="project" value="TreeGrafter"/>
</dbReference>
<protein>
    <submittedName>
        <fullName evidence="2">CYTH domain-containing protein</fullName>
    </submittedName>
</protein>
<reference evidence="2" key="1">
    <citation type="submission" date="2021-03" db="EMBL/GenBank/DDBJ databases">
        <title>Description of Psychrosphaera ytuae sp. nov. isolated from deep sea sediment of South China Sea.</title>
        <authorList>
            <person name="Zhang J."/>
            <person name="Xu X.-D."/>
        </authorList>
    </citation>
    <scope>NUCLEOTIDE SEQUENCE</scope>
    <source>
        <strain evidence="2">MTZ26</strain>
    </source>
</reference>
<proteinExistence type="predicted"/>
<dbReference type="InterPro" id="IPR033469">
    <property type="entry name" value="CYTH-like_dom_sf"/>
</dbReference>
<dbReference type="SUPFAM" id="SSF55154">
    <property type="entry name" value="CYTH-like phosphatases"/>
    <property type="match status" value="1"/>
</dbReference>
<dbReference type="Gene3D" id="2.40.320.10">
    <property type="entry name" value="Hypothetical Protein Pfu-838710-001"/>
    <property type="match status" value="1"/>
</dbReference>
<feature type="domain" description="CYTH" evidence="1">
    <location>
        <begin position="1"/>
        <end position="211"/>
    </location>
</feature>
<dbReference type="InterPro" id="IPR039013">
    <property type="entry name" value="YgiF"/>
</dbReference>
<dbReference type="CDD" id="cd07756">
    <property type="entry name" value="CYTH-like_Pase_CHAD"/>
    <property type="match status" value="1"/>
</dbReference>
<dbReference type="PANTHER" id="PTHR39569">
    <property type="entry name" value="INORGANIC TRIPHOSPHATASE"/>
    <property type="match status" value="1"/>
</dbReference>
<keyword evidence="3" id="KW-1185">Reference proteome</keyword>
<dbReference type="SMART" id="SM01118">
    <property type="entry name" value="CYTH"/>
    <property type="match status" value="1"/>
</dbReference>
<dbReference type="KEGG" id="psym:J1N51_12940"/>
<gene>
    <name evidence="2" type="ORF">J1N51_12940</name>
</gene>
<dbReference type="PROSITE" id="PS51707">
    <property type="entry name" value="CYTH"/>
    <property type="match status" value="1"/>
</dbReference>
<dbReference type="Proteomes" id="UP000682739">
    <property type="component" value="Chromosome"/>
</dbReference>
<dbReference type="InterPro" id="IPR023577">
    <property type="entry name" value="CYTH_domain"/>
</dbReference>
<evidence type="ECO:0000313" key="3">
    <source>
        <dbReference type="Proteomes" id="UP000682739"/>
    </source>
</evidence>
<accession>A0A975HHZ9</accession>
<dbReference type="PANTHER" id="PTHR39569:SF1">
    <property type="entry name" value="INORGANIC TRIPHOSPHATASE"/>
    <property type="match status" value="1"/>
</dbReference>
<evidence type="ECO:0000313" key="2">
    <source>
        <dbReference type="EMBL" id="QTH63613.1"/>
    </source>
</evidence>
<name>A0A975HHZ9_9GAMM</name>
<dbReference type="GO" id="GO:0050355">
    <property type="term" value="F:inorganic triphosphate phosphatase activity"/>
    <property type="evidence" value="ECO:0007669"/>
    <property type="project" value="InterPro"/>
</dbReference>
<sequence>MEIELKFLLQPDLVTKFTSLIDNAPFDISAPNVRHLRNGYFDTDQKALRQFDIGLRIRSCELATGEKSAEQTVKLAGQDVGGLHQRPEFNVDLPVPTNMVADLSLYEPEIWPAGFDVDEIQQQLMLLFETDFQRTTWHVSMPSGTVIECVLDQGAVKANGQETIISEVELELVSGEVKELFAFAQYIASKVDVRLGFLSKAARGYHLLAGKSLSCVDLNKVNVKADDAVETAFVKSLTAALKFVQHNEQVFCASMSPKSLRKVLDGWSLIIHVMQLFADLIPTAQAKALAKGFKMVRKQHKWADSYYQINQLTSRKSPFKKDIDNSEFLTSLVAQEQWPEHKLMRAVGFFSSREYNQLILNFIQWLSGKAWRNELSLEQLTVLSQPIYVHTQSWLDASWHNLKAVLAAYKLEPDQENLEAIYWPLVESLLTGIVASNVFGDEAESVTNAQMDLLMGCEEYILLSRLESLLVEHQENHQVTPENDYLGWLNAKQSSLNMAIVATVGNVSQLKPYW</sequence>
<dbReference type="RefSeq" id="WP_208831669.1">
    <property type="nucleotide sequence ID" value="NZ_CP072110.1"/>
</dbReference>
<dbReference type="AlphaFoldDB" id="A0A975HHZ9"/>